<proteinExistence type="predicted"/>
<dbReference type="Proteomes" id="UP000830395">
    <property type="component" value="Chromosome 18"/>
</dbReference>
<evidence type="ECO:0000313" key="1">
    <source>
        <dbReference type="EMBL" id="MCJ8742929.1"/>
    </source>
</evidence>
<name>A0ACC5Z4K4_9TELE</name>
<comment type="caution">
    <text evidence="1">The sequence shown here is derived from an EMBL/GenBank/DDBJ whole genome shotgun (WGS) entry which is preliminary data.</text>
</comment>
<dbReference type="EMBL" id="CM040992">
    <property type="protein sequence ID" value="MCJ8742929.1"/>
    <property type="molecule type" value="Genomic_DNA"/>
</dbReference>
<keyword evidence="2" id="KW-1185">Reference proteome</keyword>
<protein>
    <submittedName>
        <fullName evidence="1">Uncharacterized protein</fullName>
    </submittedName>
</protein>
<evidence type="ECO:0000313" key="2">
    <source>
        <dbReference type="Proteomes" id="UP000830395"/>
    </source>
</evidence>
<reference evidence="1" key="1">
    <citation type="submission" date="2020-02" db="EMBL/GenBank/DDBJ databases">
        <title>Genome sequencing of the panga catfish, Pangasius djambal.</title>
        <authorList>
            <person name="Wen M."/>
            <person name="Zahm M."/>
            <person name="Roques C."/>
            <person name="Cabau C."/>
            <person name="Klopp C."/>
            <person name="Donnadieu C."/>
            <person name="Jouanno E."/>
            <person name="Avarre J.-C."/>
            <person name="Campet M."/>
            <person name="Ha T."/>
            <person name="Dugue R."/>
            <person name="Lampietro C."/>
            <person name="Louis A."/>
            <person name="Herpin A."/>
            <person name="Echchiki A."/>
            <person name="Berthelot C."/>
            <person name="Parey E."/>
            <person name="Roest-Crollius H."/>
            <person name="Braasch I."/>
            <person name="Postlethwait J.H."/>
            <person name="Bobe J."/>
            <person name="Montfort J."/>
            <person name="Bouchez O."/>
            <person name="Begum T."/>
            <person name="Schartl M."/>
            <person name="Gustiano R."/>
            <person name="Guiguen Y."/>
        </authorList>
    </citation>
    <scope>NUCLEOTIDE SEQUENCE</scope>
    <source>
        <strain evidence="1">Pdj_M5554</strain>
    </source>
</reference>
<accession>A0ACC5Z4K4</accession>
<organism evidence="1 2">
    <name type="scientific">Pangasius djambal</name>
    <dbReference type="NCBI Taxonomy" id="1691987"/>
    <lineage>
        <taxon>Eukaryota</taxon>
        <taxon>Metazoa</taxon>
        <taxon>Chordata</taxon>
        <taxon>Craniata</taxon>
        <taxon>Vertebrata</taxon>
        <taxon>Euteleostomi</taxon>
        <taxon>Actinopterygii</taxon>
        <taxon>Neopterygii</taxon>
        <taxon>Teleostei</taxon>
        <taxon>Ostariophysi</taxon>
        <taxon>Siluriformes</taxon>
        <taxon>Pangasiidae</taxon>
        <taxon>Pangasius</taxon>
    </lineage>
</organism>
<sequence>MVSVPAGKVSPKEEERKDESPASWRLGLRKTGSYGALAEISAAKEAQKEKDLSGVMRSASSPRLTTSLDNKDKEKEKEKSLAYVAPTFPRRHPSASDIDEKENRDSAASLVRSGSYTRRRWEEDLKNNDTTSLNRMSSYQRSTSHTLTLGRSSSSRDLPAKSSSASSLDPNSTKASSSYYQSYSIHRSGSFGRRQDDAVSSTSSTVTTTTSSTSTTTITSPTGHRSVSRYWSEDGAEKEKESATVIPTINTAATTTTTTTTTHTTAGDGRERRRSYLTPVRDEESESQRKARSRQARQSRRSTQGVTLTDLQEAEKTIGRNRPTRSREEEKEKEEKEKQDKEKQEEKKEAETKEDDYRSRYRFEERYRTPSLSSSTSTTAPSSSVTSSSLYTSSSSSLLNRPDSLSGITPSYRSSARDAEKDKKEEEKEGEDKTQPRSIRDRRRPREKRRSTGVPFWTQDSDENDPEQHSDSEEGSTKAEPQVQAENEKLKSQLRDTHLELDDLKRQLEKATQVRGLQRQERFADRSQLEMEKRVADRSQYRLGAFEPPGDKAGSGSEAV</sequence>
<gene>
    <name evidence="1" type="ORF">PDJAM_G00087840</name>
</gene>